<dbReference type="OrthoDB" id="5325609at2"/>
<evidence type="ECO:0000313" key="1">
    <source>
        <dbReference type="EMBL" id="VEU79967.1"/>
    </source>
</evidence>
<name>A0A449BBZ6_HAPAX</name>
<sequence>MVEVDKNVLIENISKLKTTELGIARIKRNLNLDVDVVWYCKDIILNPFSSIELKGKNWYIMFNDVIITVNKTSYTIITCHRMKKVNKWVIKST</sequence>
<dbReference type="STRING" id="1278311.GCA_000428705_00436"/>
<dbReference type="InterPro" id="IPR024229">
    <property type="entry name" value="DUF3781"/>
</dbReference>
<dbReference type="EMBL" id="LR215048">
    <property type="protein sequence ID" value="VEU79967.1"/>
    <property type="molecule type" value="Genomic_DNA"/>
</dbReference>
<dbReference type="KEGG" id="aaxa:NCTC10138_00320"/>
<keyword evidence="2" id="KW-1185">Reference proteome</keyword>
<protein>
    <submittedName>
        <fullName evidence="1">Protein of uncharacterized function (DUF3781)</fullName>
    </submittedName>
</protein>
<evidence type="ECO:0000313" key="2">
    <source>
        <dbReference type="Proteomes" id="UP000289841"/>
    </source>
</evidence>
<gene>
    <name evidence="1" type="ORF">NCTC10138_00320</name>
</gene>
<proteinExistence type="predicted"/>
<organism evidence="1 2">
    <name type="scientific">Haploplasma axanthum</name>
    <name type="common">Acholeplasma axanthum</name>
    <dbReference type="NCBI Taxonomy" id="29552"/>
    <lineage>
        <taxon>Bacteria</taxon>
        <taxon>Bacillati</taxon>
        <taxon>Mycoplasmatota</taxon>
        <taxon>Mollicutes</taxon>
        <taxon>Acholeplasmatales</taxon>
        <taxon>Acholeplasmataceae</taxon>
        <taxon>Haploplasma</taxon>
    </lineage>
</organism>
<dbReference type="Proteomes" id="UP000289841">
    <property type="component" value="Chromosome"/>
</dbReference>
<accession>A0A449BBZ6</accession>
<reference evidence="1 2" key="1">
    <citation type="submission" date="2019-01" db="EMBL/GenBank/DDBJ databases">
        <authorList>
            <consortium name="Pathogen Informatics"/>
        </authorList>
    </citation>
    <scope>NUCLEOTIDE SEQUENCE [LARGE SCALE GENOMIC DNA]</scope>
    <source>
        <strain evidence="1 2">NCTC10138</strain>
    </source>
</reference>
<dbReference type="AlphaFoldDB" id="A0A449BBZ6"/>
<dbReference type="Pfam" id="PF12636">
    <property type="entry name" value="DUF3781"/>
    <property type="match status" value="1"/>
</dbReference>